<dbReference type="InterPro" id="IPR011701">
    <property type="entry name" value="MFS"/>
</dbReference>
<evidence type="ECO:0000313" key="10">
    <source>
        <dbReference type="Proteomes" id="UP000766486"/>
    </source>
</evidence>
<dbReference type="InterPro" id="IPR020846">
    <property type="entry name" value="MFS_dom"/>
</dbReference>
<feature type="transmembrane region" description="Helical" evidence="7">
    <location>
        <begin position="112"/>
        <end position="137"/>
    </location>
</feature>
<feature type="domain" description="Major facilitator superfamily (MFS) profile" evidence="8">
    <location>
        <begin position="46"/>
        <end position="472"/>
    </location>
</feature>
<feature type="transmembrane region" description="Helical" evidence="7">
    <location>
        <begin position="198"/>
        <end position="217"/>
    </location>
</feature>
<organism evidence="9 10">
    <name type="scientific">Bionectria ochroleuca</name>
    <name type="common">Gliocladium roseum</name>
    <dbReference type="NCBI Taxonomy" id="29856"/>
    <lineage>
        <taxon>Eukaryota</taxon>
        <taxon>Fungi</taxon>
        <taxon>Dikarya</taxon>
        <taxon>Ascomycota</taxon>
        <taxon>Pezizomycotina</taxon>
        <taxon>Sordariomycetes</taxon>
        <taxon>Hypocreomycetidae</taxon>
        <taxon>Hypocreales</taxon>
        <taxon>Bionectriaceae</taxon>
        <taxon>Clonostachys</taxon>
    </lineage>
</organism>
<feature type="transmembrane region" description="Helical" evidence="7">
    <location>
        <begin position="349"/>
        <end position="367"/>
    </location>
</feature>
<feature type="transmembrane region" description="Helical" evidence="7">
    <location>
        <begin position="238"/>
        <end position="257"/>
    </location>
</feature>
<evidence type="ECO:0000256" key="7">
    <source>
        <dbReference type="SAM" id="Phobius"/>
    </source>
</evidence>
<feature type="transmembrane region" description="Helical" evidence="7">
    <location>
        <begin position="294"/>
        <end position="312"/>
    </location>
</feature>
<dbReference type="PANTHER" id="PTHR23501">
    <property type="entry name" value="MAJOR FACILITATOR SUPERFAMILY"/>
    <property type="match status" value="1"/>
</dbReference>
<feature type="transmembrane region" description="Helical" evidence="7">
    <location>
        <begin position="169"/>
        <end position="192"/>
    </location>
</feature>
<feature type="transmembrane region" description="Helical" evidence="7">
    <location>
        <begin position="143"/>
        <end position="162"/>
    </location>
</feature>
<evidence type="ECO:0000313" key="9">
    <source>
        <dbReference type="EMBL" id="VUC22511.1"/>
    </source>
</evidence>
<gene>
    <name evidence="9" type="ORF">CLO192961_LOCUS87959</name>
</gene>
<evidence type="ECO:0000256" key="6">
    <source>
        <dbReference type="ARBA" id="ARBA00023180"/>
    </source>
</evidence>
<dbReference type="EMBL" id="CABFNS010000622">
    <property type="protein sequence ID" value="VUC22511.1"/>
    <property type="molecule type" value="Genomic_DNA"/>
</dbReference>
<evidence type="ECO:0000256" key="3">
    <source>
        <dbReference type="ARBA" id="ARBA00022692"/>
    </source>
</evidence>
<dbReference type="PROSITE" id="PS50850">
    <property type="entry name" value="MFS"/>
    <property type="match status" value="1"/>
</dbReference>
<dbReference type="PANTHER" id="PTHR23501:SF187">
    <property type="entry name" value="MAJOR FACILITATOR SUPERFAMILY (MFS) PROFILE DOMAIN-CONTAINING PROTEIN"/>
    <property type="match status" value="1"/>
</dbReference>
<feature type="transmembrane region" description="Helical" evidence="7">
    <location>
        <begin position="43"/>
        <end position="68"/>
    </location>
</feature>
<evidence type="ECO:0000256" key="1">
    <source>
        <dbReference type="ARBA" id="ARBA00004141"/>
    </source>
</evidence>
<keyword evidence="10" id="KW-1185">Reference proteome</keyword>
<evidence type="ECO:0000256" key="4">
    <source>
        <dbReference type="ARBA" id="ARBA00022989"/>
    </source>
</evidence>
<keyword evidence="3 7" id="KW-0812">Transmembrane</keyword>
<name>A0ABY6TWF6_BIOOC</name>
<evidence type="ECO:0000256" key="5">
    <source>
        <dbReference type="ARBA" id="ARBA00023136"/>
    </source>
</evidence>
<keyword evidence="6" id="KW-0325">Glycoprotein</keyword>
<feature type="transmembrane region" description="Helical" evidence="7">
    <location>
        <begin position="379"/>
        <end position="402"/>
    </location>
</feature>
<dbReference type="Pfam" id="PF07690">
    <property type="entry name" value="MFS_1"/>
    <property type="match status" value="1"/>
</dbReference>
<comment type="subcellular location">
    <subcellularLocation>
        <location evidence="1">Membrane</location>
        <topology evidence="1">Multi-pass membrane protein</topology>
    </subcellularLocation>
</comment>
<dbReference type="Proteomes" id="UP000766486">
    <property type="component" value="Unassembled WGS sequence"/>
</dbReference>
<feature type="transmembrane region" description="Helical" evidence="7">
    <location>
        <begin position="490"/>
        <end position="508"/>
    </location>
</feature>
<feature type="transmembrane region" description="Helical" evidence="7">
    <location>
        <begin position="414"/>
        <end position="437"/>
    </location>
</feature>
<proteinExistence type="predicted"/>
<feature type="transmembrane region" description="Helical" evidence="7">
    <location>
        <begin position="318"/>
        <end position="340"/>
    </location>
</feature>
<comment type="caution">
    <text evidence="9">The sequence shown here is derived from an EMBL/GenBank/DDBJ whole genome shotgun (WGS) entry which is preliminary data.</text>
</comment>
<dbReference type="PRINTS" id="PR01036">
    <property type="entry name" value="TCRTETB"/>
</dbReference>
<dbReference type="Gene3D" id="1.20.1250.20">
    <property type="entry name" value="MFS general substrate transporter like domains"/>
    <property type="match status" value="1"/>
</dbReference>
<accession>A0ABY6TWF6</accession>
<dbReference type="Gene3D" id="1.20.1720.10">
    <property type="entry name" value="Multidrug resistance protein D"/>
    <property type="match status" value="1"/>
</dbReference>
<dbReference type="InterPro" id="IPR036259">
    <property type="entry name" value="MFS_trans_sf"/>
</dbReference>
<protein>
    <recommendedName>
        <fullName evidence="8">Major facilitator superfamily (MFS) profile domain-containing protein</fullName>
    </recommendedName>
</protein>
<evidence type="ECO:0000259" key="8">
    <source>
        <dbReference type="PROSITE" id="PS50850"/>
    </source>
</evidence>
<dbReference type="SUPFAM" id="SSF103473">
    <property type="entry name" value="MFS general substrate transporter"/>
    <property type="match status" value="1"/>
</dbReference>
<keyword evidence="4 7" id="KW-1133">Transmembrane helix</keyword>
<keyword evidence="5 7" id="KW-0472">Membrane</keyword>
<reference evidence="9 10" key="1">
    <citation type="submission" date="2019-06" db="EMBL/GenBank/DDBJ databases">
        <authorList>
            <person name="Broberg M."/>
        </authorList>
    </citation>
    <scope>NUCLEOTIDE SEQUENCE [LARGE SCALE GENOMIC DNA]</scope>
</reference>
<evidence type="ECO:0000256" key="2">
    <source>
        <dbReference type="ARBA" id="ARBA00022448"/>
    </source>
</evidence>
<feature type="transmembrane region" description="Helical" evidence="7">
    <location>
        <begin position="80"/>
        <end position="100"/>
    </location>
</feature>
<sequence length="529" mass="56930">MASPGTSESVLKGINESMVVTDISAGNAVVESESLRKKRPFQFWAIFVVLCILSFICALDVAIIATALPTIIDHIGGSNVYIWIANSSTIGSCAPQPLYGQLADVFGRRGPFLAAILLFILGSGVAGGASNAAMLIAGRLVQGIGAGGIYVLLDIVCCDLVSLRERGKYLGLMLSWSGLGAAIGPVIGGAIAGSDWRWIFYIDIPICAVPMAVYIWLFPSRKGLTEYKWAQKLLQLDYSGTFLFIASTVAILIGLVMDGTEYPWSSWRIILPLVPGVVGWDIYAAFFRSFTTSIICQCMIFFIPIYLQGVLANKVVTAGVYFLPFAIATLAFAVLSGILLSKFGAYRPIHAAGFAISAIGFGTLTLLNENMPKVGWVFLQLLAACGPGLVLSIILPAILAALPESDVAAATASFSFIRSFGYVWGVTAASVIFNAFIDRNLSVVRDSTTHSLMANGGAYSLASYTYTIKETLATEYWNQVVELYTIGLNAVWWFGLGVSLLSFLVVFLQRGLELRKELDTEYGLEDTES</sequence>
<keyword evidence="2" id="KW-0813">Transport</keyword>